<dbReference type="InterPro" id="IPR000477">
    <property type="entry name" value="RT_dom"/>
</dbReference>
<dbReference type="PROSITE" id="PS50878">
    <property type="entry name" value="RT_POL"/>
    <property type="match status" value="1"/>
</dbReference>
<sequence length="421" mass="48996">MARILAFRARFMLHSQAAIEAVLHPDSVARRALEAESDTNSIFYKRNLMSIKRVNARYKRRQAKRQQNKAVQTSTATFENTSSLQSLTDAAYEACKTIKWKNSVQKYMNNAMLNTLHAHKLMTSGGKITGRRKCFTIMERGKIRHIQASAFWEKVIQKSIARNVLIPCYTRSYTHGNSANQQGRGEMYAIKLLRKQLARHYKKHGSQGWILLCDYSNYFASIPREKVLQQASERIQDKRIMPWLEQLMNAECDSGLGLGAETNQQLAVGYVSRIDHWIEEQSGCEATGRYMDDLYVIDSDLLKLRSTLDEIKRMSEELGLTLNPIKTYITSLHHGFTWLKKKWYYTNTGRIITRPIPKTIKRMRRHLRALARLANRGEVSWKQISAMYHSWRGTLKHYNAWRTIQSMDAYYKQLKTKNETL</sequence>
<evidence type="ECO:0000259" key="1">
    <source>
        <dbReference type="PROSITE" id="PS50878"/>
    </source>
</evidence>
<dbReference type="AlphaFoldDB" id="T2PK92"/>
<dbReference type="PANTHER" id="PTHR34047">
    <property type="entry name" value="NUCLEAR INTRON MATURASE 1, MITOCHONDRIAL-RELATED"/>
    <property type="match status" value="1"/>
</dbReference>
<feature type="domain" description="Reverse transcriptase" evidence="1">
    <location>
        <begin position="118"/>
        <end position="343"/>
    </location>
</feature>
<name>T2PK92_9BIFI</name>
<dbReference type="SUPFAM" id="SSF56672">
    <property type="entry name" value="DNA/RNA polymerases"/>
    <property type="match status" value="1"/>
</dbReference>
<evidence type="ECO:0000313" key="2">
    <source>
        <dbReference type="EMBL" id="EPI52154.1"/>
    </source>
</evidence>
<proteinExistence type="predicted"/>
<protein>
    <recommendedName>
        <fullName evidence="1">Reverse transcriptase domain-containing protein</fullName>
    </recommendedName>
</protein>
<dbReference type="CDD" id="cd01646">
    <property type="entry name" value="RT_Bac_retron_I"/>
    <property type="match status" value="1"/>
</dbReference>
<dbReference type="Proteomes" id="UP000015779">
    <property type="component" value="Unassembled WGS sequence"/>
</dbReference>
<dbReference type="PANTHER" id="PTHR34047:SF8">
    <property type="entry name" value="PROTEIN YKFC"/>
    <property type="match status" value="1"/>
</dbReference>
<dbReference type="InterPro" id="IPR043502">
    <property type="entry name" value="DNA/RNA_pol_sf"/>
</dbReference>
<dbReference type="EMBL" id="ATJN01000044">
    <property type="protein sequence ID" value="EPI52154.1"/>
    <property type="molecule type" value="Genomic_DNA"/>
</dbReference>
<gene>
    <name evidence="2" type="ORF">HMPREF1577_00867</name>
</gene>
<comment type="caution">
    <text evidence="2">The sequence shown here is derived from an EMBL/GenBank/DDBJ whole genome shotgun (WGS) entry which is preliminary data.</text>
</comment>
<accession>T2PK92</accession>
<evidence type="ECO:0000313" key="3">
    <source>
        <dbReference type="Proteomes" id="UP000015779"/>
    </source>
</evidence>
<dbReference type="InterPro" id="IPR051083">
    <property type="entry name" value="GrpII_Intron_Splice-Mob/Def"/>
</dbReference>
<reference evidence="2 3" key="1">
    <citation type="submission" date="2013-06" db="EMBL/GenBank/DDBJ databases">
        <authorList>
            <person name="Weinstock G."/>
            <person name="Sodergren E."/>
            <person name="Lobos E.A."/>
            <person name="Fulton L."/>
            <person name="Fulton R."/>
            <person name="Courtney L."/>
            <person name="Fronick C."/>
            <person name="O'Laughlin M."/>
            <person name="Godfrey J."/>
            <person name="Wilson R.M."/>
            <person name="Miner T."/>
            <person name="Farmer C."/>
            <person name="Delehaunty K."/>
            <person name="Cordes M."/>
            <person name="Minx P."/>
            <person name="Tomlinson C."/>
            <person name="Chen J."/>
            <person name="Wollam A."/>
            <person name="Pepin K.H."/>
            <person name="Bhonagiri V."/>
            <person name="Zhang X."/>
            <person name="Warren W."/>
            <person name="Mitreva M."/>
            <person name="Mardis E.R."/>
            <person name="Wilson R.K."/>
        </authorList>
    </citation>
    <scope>NUCLEOTIDE SEQUENCE [LARGE SCALE GENOMIC DNA]</scope>
    <source>
        <strain evidence="2 3">JCP8017A</strain>
    </source>
</reference>
<dbReference type="PATRIC" id="fig|1261062.4.peg.805"/>
<organism evidence="2 3">
    <name type="scientific">Gardnerella pickettii JCP8017A</name>
    <dbReference type="NCBI Taxonomy" id="1261062"/>
    <lineage>
        <taxon>Bacteria</taxon>
        <taxon>Bacillati</taxon>
        <taxon>Actinomycetota</taxon>
        <taxon>Actinomycetes</taxon>
        <taxon>Bifidobacteriales</taxon>
        <taxon>Bifidobacteriaceae</taxon>
        <taxon>Gardnerella</taxon>
        <taxon>Gardnerella pickettii</taxon>
    </lineage>
</organism>
<dbReference type="Pfam" id="PF00078">
    <property type="entry name" value="RVT_1"/>
    <property type="match status" value="1"/>
</dbReference>
<dbReference type="HOGENOM" id="CLU_013584_0_2_11"/>